<dbReference type="Proteomes" id="UP000887581">
    <property type="component" value="Unplaced"/>
</dbReference>
<evidence type="ECO:0000313" key="1">
    <source>
        <dbReference type="Proteomes" id="UP000887581"/>
    </source>
</evidence>
<protein>
    <submittedName>
        <fullName evidence="2">Uncharacterized protein</fullName>
    </submittedName>
</protein>
<sequence length="86" mass="9562">MSNSAAARPTSGGTGIRSFFSKLRKPSDLQIPPAQPTMLGLKLLEFVMLGQHGTPHNKQRENFGALCWRKVCPSESKVEEKRGFLY</sequence>
<name>A0A915PJU6_9BILA</name>
<dbReference type="WBParaSite" id="sdigi.contig120.g4737.t1">
    <property type="protein sequence ID" value="sdigi.contig120.g4737.t1"/>
    <property type="gene ID" value="sdigi.contig120.g4737"/>
</dbReference>
<proteinExistence type="predicted"/>
<keyword evidence="1" id="KW-1185">Reference proteome</keyword>
<dbReference type="AlphaFoldDB" id="A0A915PJU6"/>
<evidence type="ECO:0000313" key="2">
    <source>
        <dbReference type="WBParaSite" id="sdigi.contig120.g4737.t1"/>
    </source>
</evidence>
<reference evidence="2" key="1">
    <citation type="submission" date="2022-11" db="UniProtKB">
        <authorList>
            <consortium name="WormBaseParasite"/>
        </authorList>
    </citation>
    <scope>IDENTIFICATION</scope>
</reference>
<accession>A0A915PJU6</accession>
<organism evidence="1 2">
    <name type="scientific">Setaria digitata</name>
    <dbReference type="NCBI Taxonomy" id="48799"/>
    <lineage>
        <taxon>Eukaryota</taxon>
        <taxon>Metazoa</taxon>
        <taxon>Ecdysozoa</taxon>
        <taxon>Nematoda</taxon>
        <taxon>Chromadorea</taxon>
        <taxon>Rhabditida</taxon>
        <taxon>Spirurina</taxon>
        <taxon>Spiruromorpha</taxon>
        <taxon>Filarioidea</taxon>
        <taxon>Setariidae</taxon>
        <taxon>Setaria</taxon>
    </lineage>
</organism>